<comment type="caution">
    <text evidence="2">The sequence shown here is derived from an EMBL/GenBank/DDBJ whole genome shotgun (WGS) entry which is preliminary data.</text>
</comment>
<gene>
    <name evidence="2" type="ORF">GGE66_003807</name>
</gene>
<evidence type="ECO:0000313" key="2">
    <source>
        <dbReference type="EMBL" id="MBB6222822.1"/>
    </source>
</evidence>
<evidence type="ECO:0000256" key="1">
    <source>
        <dbReference type="SAM" id="MobiDB-lite"/>
    </source>
</evidence>
<reference evidence="2 3" key="1">
    <citation type="submission" date="2020-08" db="EMBL/GenBank/DDBJ databases">
        <title>Genomic Encyclopedia of Type Strains, Phase IV (KMG-V): Genome sequencing to study the core and pangenomes of soil and plant-associated prokaryotes.</title>
        <authorList>
            <person name="Whitman W."/>
        </authorList>
    </citation>
    <scope>NUCLEOTIDE SEQUENCE [LARGE SCALE GENOMIC DNA]</scope>
    <source>
        <strain evidence="2 3">SEMIA 4011</strain>
    </source>
</reference>
<sequence length="93" mass="9999">MKTIGLACRFRSSSPPQSADLLRKELVSGSRTSFRFILESSVGLPTVLSPVTSAMNVTSKPRPAENSARKNDMGATQRRQSEISDSMPPAGMS</sequence>
<dbReference type="RefSeq" id="WP_183690140.1">
    <property type="nucleotide sequence ID" value="NZ_JACIIJ010000008.1"/>
</dbReference>
<dbReference type="Proteomes" id="UP000517187">
    <property type="component" value="Unassembled WGS sequence"/>
</dbReference>
<feature type="region of interest" description="Disordered" evidence="1">
    <location>
        <begin position="55"/>
        <end position="93"/>
    </location>
</feature>
<organism evidence="2 3">
    <name type="scientific">Rhizobium leguminosarum</name>
    <dbReference type="NCBI Taxonomy" id="384"/>
    <lineage>
        <taxon>Bacteria</taxon>
        <taxon>Pseudomonadati</taxon>
        <taxon>Pseudomonadota</taxon>
        <taxon>Alphaproteobacteria</taxon>
        <taxon>Hyphomicrobiales</taxon>
        <taxon>Rhizobiaceae</taxon>
        <taxon>Rhizobium/Agrobacterium group</taxon>
        <taxon>Rhizobium</taxon>
    </lineage>
</organism>
<dbReference type="EMBL" id="JACIIJ010000008">
    <property type="protein sequence ID" value="MBB6222822.1"/>
    <property type="molecule type" value="Genomic_DNA"/>
</dbReference>
<dbReference type="AlphaFoldDB" id="A0A7X0DVW5"/>
<evidence type="ECO:0000313" key="3">
    <source>
        <dbReference type="Proteomes" id="UP000517187"/>
    </source>
</evidence>
<accession>A0A7X0DVW5</accession>
<proteinExistence type="predicted"/>
<name>A0A7X0DVW5_RHILE</name>
<protein>
    <submittedName>
        <fullName evidence="2">Uncharacterized protein</fullName>
    </submittedName>
</protein>